<dbReference type="RefSeq" id="XP_028466812.1">
    <property type="nucleotide sequence ID" value="XM_028608010.1"/>
</dbReference>
<evidence type="ECO:0000259" key="1">
    <source>
        <dbReference type="Pfam" id="PF06985"/>
    </source>
</evidence>
<sequence>MASRCQPCSELTISHLVHLTERDFNGHVFPEEGFYRHHDSFDALERSANDGCDFCQLIIDCFKGSPNIHNTIRWPERWEGQGPSCNMETSMYAAAKRLKNSDVKISINANHVFSWTSLEAVEVFDLLLVQVGPREETPRDEETGREVGFPTLTLSFSVPRDPAVFVDKFRIGRFQLDPDLGSASNFEIANRWLADCRDNHPDCLVNDVRALPTRVIDVGLGSSSSPPERPRLLLSGGKKAEYVALSHCWGGRIATLLTTETQSDFQRGLPVDELPANFHDAIAITRRLGIRYLWIDSLCILQDSKEDWEEESKKMASTYRDATVTISAMASRGSSTGILNPVPDSTKTSAPMPRPVRLRVYPEEEEDDDDDGSHETVKVTVEMKEAEEEDLRLLEMSSPLSSRGWTLQESMLSPRHLFYGTRQIYWRCPRGFQSADGLPHGNVFPTESYADISTVLYSDVLRNPPVKKEAEDTNAVLADYYDLVQGYSHRRLTFPSDKLPAFSGLAQRLHPKLGGDYLAGIWSADSKSGLLWYAETNGCPHVEPYRAPSWSWAVTDQPVCFRGARCPPNPLDMRLLEYAVTPRNGRNPYGEVEAAHIVIEASAKPLVRSRQVVPWGAGSRLPLLGAFHPDEHIVPAGSSSPAVDWITNVYSVVAAEEGTDFLLSICTASAREDVDDPSSSSDGFEIDASAWTEEECMAVLVGTNAGDDPGGESHTFVECLVVVRDPGGDGLYRRVGYVVLHDAKLDWLQEWESQVFKLI</sequence>
<reference evidence="2 3" key="1">
    <citation type="journal article" date="2018" name="Mol. Ecol.">
        <title>The obligate alkalophilic soda-lake fungus Sodiomyces alkalinus has shifted to a protein diet.</title>
        <authorList>
            <person name="Grum-Grzhimaylo A.A."/>
            <person name="Falkoski D.L."/>
            <person name="van den Heuvel J."/>
            <person name="Valero-Jimenez C.A."/>
            <person name="Min B."/>
            <person name="Choi I.G."/>
            <person name="Lipzen A."/>
            <person name="Daum C.G."/>
            <person name="Aanen D.K."/>
            <person name="Tsang A."/>
            <person name="Henrissat B."/>
            <person name="Bilanenko E.N."/>
            <person name="de Vries R.P."/>
            <person name="van Kan J.A.L."/>
            <person name="Grigoriev I.V."/>
            <person name="Debets A.J.M."/>
        </authorList>
    </citation>
    <scope>NUCLEOTIDE SEQUENCE [LARGE SCALE GENOMIC DNA]</scope>
    <source>
        <strain evidence="2 3">F11</strain>
    </source>
</reference>
<feature type="domain" description="Heterokaryon incompatibility" evidence="1">
    <location>
        <begin position="242"/>
        <end position="409"/>
    </location>
</feature>
<dbReference type="GeneID" id="39576488"/>
<dbReference type="PANTHER" id="PTHR33112">
    <property type="entry name" value="DOMAIN PROTEIN, PUTATIVE-RELATED"/>
    <property type="match status" value="1"/>
</dbReference>
<dbReference type="Proteomes" id="UP000272025">
    <property type="component" value="Unassembled WGS sequence"/>
</dbReference>
<organism evidence="2 3">
    <name type="scientific">Sodiomyces alkalinus (strain CBS 110278 / VKM F-3762 / F11)</name>
    <name type="common">Alkaliphilic filamentous fungus</name>
    <dbReference type="NCBI Taxonomy" id="1314773"/>
    <lineage>
        <taxon>Eukaryota</taxon>
        <taxon>Fungi</taxon>
        <taxon>Dikarya</taxon>
        <taxon>Ascomycota</taxon>
        <taxon>Pezizomycotina</taxon>
        <taxon>Sordariomycetes</taxon>
        <taxon>Hypocreomycetidae</taxon>
        <taxon>Glomerellales</taxon>
        <taxon>Plectosphaerellaceae</taxon>
        <taxon>Sodiomyces</taxon>
    </lineage>
</organism>
<evidence type="ECO:0000313" key="2">
    <source>
        <dbReference type="EMBL" id="ROT39006.1"/>
    </source>
</evidence>
<dbReference type="OrthoDB" id="5362512at2759"/>
<accession>A0A3N2PX64</accession>
<proteinExistence type="predicted"/>
<dbReference type="AlphaFoldDB" id="A0A3N2PX64"/>
<keyword evidence="3" id="KW-1185">Reference proteome</keyword>
<dbReference type="Pfam" id="PF06985">
    <property type="entry name" value="HET"/>
    <property type="match status" value="1"/>
</dbReference>
<name>A0A3N2PX64_SODAK</name>
<protein>
    <submittedName>
        <fullName evidence="2">HET-domain-containing protein</fullName>
    </submittedName>
</protein>
<dbReference type="InterPro" id="IPR010730">
    <property type="entry name" value="HET"/>
</dbReference>
<gene>
    <name evidence="2" type="ORF">SODALDRAFT_276256</name>
</gene>
<dbReference type="EMBL" id="ML119054">
    <property type="protein sequence ID" value="ROT39006.1"/>
    <property type="molecule type" value="Genomic_DNA"/>
</dbReference>
<dbReference type="PANTHER" id="PTHR33112:SF16">
    <property type="entry name" value="HETEROKARYON INCOMPATIBILITY DOMAIN-CONTAINING PROTEIN"/>
    <property type="match status" value="1"/>
</dbReference>
<evidence type="ECO:0000313" key="3">
    <source>
        <dbReference type="Proteomes" id="UP000272025"/>
    </source>
</evidence>